<organism evidence="2 3">
    <name type="scientific">Coprococcus catus</name>
    <dbReference type="NCBI Taxonomy" id="116085"/>
    <lineage>
        <taxon>Bacteria</taxon>
        <taxon>Bacillati</taxon>
        <taxon>Bacillota</taxon>
        <taxon>Clostridia</taxon>
        <taxon>Lachnospirales</taxon>
        <taxon>Lachnospiraceae</taxon>
        <taxon>Coprococcus</taxon>
    </lineage>
</organism>
<feature type="transmembrane region" description="Helical" evidence="1">
    <location>
        <begin position="73"/>
        <end position="90"/>
    </location>
</feature>
<comment type="caution">
    <text evidence="2">The sequence shown here is derived from an EMBL/GenBank/DDBJ whole genome shotgun (WGS) entry which is preliminary data.</text>
</comment>
<dbReference type="InterPro" id="IPR025962">
    <property type="entry name" value="SdpI/YhfL"/>
</dbReference>
<proteinExistence type="predicted"/>
<dbReference type="Proteomes" id="UP000261231">
    <property type="component" value="Unassembled WGS sequence"/>
</dbReference>
<feature type="transmembrane region" description="Helical" evidence="1">
    <location>
        <begin position="142"/>
        <end position="164"/>
    </location>
</feature>
<protein>
    <recommendedName>
        <fullName evidence="4">SdpI family protein</fullName>
    </recommendedName>
</protein>
<evidence type="ECO:0000313" key="2">
    <source>
        <dbReference type="EMBL" id="RGC47713.1"/>
    </source>
</evidence>
<feature type="transmembrane region" description="Helical" evidence="1">
    <location>
        <begin position="43"/>
        <end position="61"/>
    </location>
</feature>
<dbReference type="EMBL" id="QVFD01000006">
    <property type="protein sequence ID" value="RGC47713.1"/>
    <property type="molecule type" value="Genomic_DNA"/>
</dbReference>
<feature type="transmembrane region" description="Helical" evidence="1">
    <location>
        <begin position="119"/>
        <end position="136"/>
    </location>
</feature>
<keyword evidence="1" id="KW-0472">Membrane</keyword>
<dbReference type="OrthoDB" id="9808690at2"/>
<evidence type="ECO:0000256" key="1">
    <source>
        <dbReference type="SAM" id="Phobius"/>
    </source>
</evidence>
<dbReference type="Pfam" id="PF13630">
    <property type="entry name" value="SdpI"/>
    <property type="match status" value="1"/>
</dbReference>
<evidence type="ECO:0000313" key="3">
    <source>
        <dbReference type="Proteomes" id="UP000261231"/>
    </source>
</evidence>
<name>A0A3E2XM54_9FIRM</name>
<dbReference type="AlphaFoldDB" id="A0A3E2XM54"/>
<accession>A0A3E2XM54</accession>
<sequence>MGGASNENYILLYVIAVLLNIVLNLALNIKIASTNGAKALVSLGKWIMPIAGVVYLIPQVYSVLFPAKTMQDTYWYVFIGILFIVSGNYFPKNHINPYVGLKFPWLFNDEEGWYKTHRLGSYTWILAGIVSILHPLHNLIFVTVPLIIFLVGVVPLVYSLVLFFKRKQSN</sequence>
<gene>
    <name evidence="2" type="ORF">DW747_07790</name>
</gene>
<keyword evidence="3" id="KW-1185">Reference proteome</keyword>
<reference evidence="2 3" key="1">
    <citation type="submission" date="2018-08" db="EMBL/GenBank/DDBJ databases">
        <title>A genome reference for cultivated species of the human gut microbiota.</title>
        <authorList>
            <person name="Zou Y."/>
            <person name="Xue W."/>
            <person name="Luo G."/>
        </authorList>
    </citation>
    <scope>NUCLEOTIDE SEQUENCE [LARGE SCALE GENOMIC DNA]</scope>
    <source>
        <strain evidence="2 3">AM28-39</strain>
    </source>
</reference>
<keyword evidence="1" id="KW-1133">Transmembrane helix</keyword>
<evidence type="ECO:0008006" key="4">
    <source>
        <dbReference type="Google" id="ProtNLM"/>
    </source>
</evidence>
<feature type="transmembrane region" description="Helical" evidence="1">
    <location>
        <begin position="12"/>
        <end position="31"/>
    </location>
</feature>
<keyword evidence="1" id="KW-0812">Transmembrane</keyword>